<dbReference type="Proteomes" id="UP000245998">
    <property type="component" value="Unassembled WGS sequence"/>
</dbReference>
<feature type="binding site" evidence="6">
    <location>
        <position position="192"/>
    </location>
    <ligand>
        <name>substrate</name>
    </ligand>
</feature>
<evidence type="ECO:0000256" key="1">
    <source>
        <dbReference type="ARBA" id="ARBA00011076"/>
    </source>
</evidence>
<feature type="binding site" evidence="6">
    <location>
        <position position="116"/>
    </location>
    <ligand>
        <name>substrate</name>
    </ligand>
</feature>
<evidence type="ECO:0000313" key="8">
    <source>
        <dbReference type="Proteomes" id="UP000245998"/>
    </source>
</evidence>
<name>A0A2U1K8A6_9BACI</name>
<dbReference type="Gene3D" id="3.40.710.10">
    <property type="entry name" value="DD-peptidase/beta-lactamase superfamily"/>
    <property type="match status" value="1"/>
</dbReference>
<protein>
    <recommendedName>
        <fullName evidence="3 6">Glutaminase</fullName>
        <ecNumber evidence="3 6">3.5.1.2</ecNumber>
    </recommendedName>
</protein>
<evidence type="ECO:0000256" key="2">
    <source>
        <dbReference type="ARBA" id="ARBA00011881"/>
    </source>
</evidence>
<dbReference type="GO" id="GO:0006543">
    <property type="term" value="P:L-glutamine catabolic process"/>
    <property type="evidence" value="ECO:0007669"/>
    <property type="project" value="TreeGrafter"/>
</dbReference>
<dbReference type="RefSeq" id="WP_116552878.1">
    <property type="nucleotide sequence ID" value="NZ_QCZG01000001.1"/>
</dbReference>
<dbReference type="EC" id="3.5.1.2" evidence="3 6"/>
<keyword evidence="4 6" id="KW-0378">Hydrolase</keyword>
<organism evidence="7 8">
    <name type="scientific">Pueribacillus theae</name>
    <dbReference type="NCBI Taxonomy" id="2171751"/>
    <lineage>
        <taxon>Bacteria</taxon>
        <taxon>Bacillati</taxon>
        <taxon>Bacillota</taxon>
        <taxon>Bacilli</taxon>
        <taxon>Bacillales</taxon>
        <taxon>Bacillaceae</taxon>
        <taxon>Pueribacillus</taxon>
    </lineage>
</organism>
<evidence type="ECO:0000256" key="4">
    <source>
        <dbReference type="ARBA" id="ARBA00022801"/>
    </source>
</evidence>
<comment type="similarity">
    <text evidence="1 6">Belongs to the glutaminase family.</text>
</comment>
<dbReference type="InterPro" id="IPR015868">
    <property type="entry name" value="Glutaminase"/>
</dbReference>
<dbReference type="PANTHER" id="PTHR12544:SF29">
    <property type="entry name" value="GLUTAMINASE"/>
    <property type="match status" value="1"/>
</dbReference>
<dbReference type="GO" id="GO:0004359">
    <property type="term" value="F:glutaminase activity"/>
    <property type="evidence" value="ECO:0007669"/>
    <property type="project" value="UniProtKB-UniRule"/>
</dbReference>
<feature type="binding site" evidence="6">
    <location>
        <position position="262"/>
    </location>
    <ligand>
        <name>substrate</name>
    </ligand>
</feature>
<proteinExistence type="inferred from homology"/>
<dbReference type="GO" id="GO:0006537">
    <property type="term" value="P:glutamate biosynthetic process"/>
    <property type="evidence" value="ECO:0007669"/>
    <property type="project" value="TreeGrafter"/>
</dbReference>
<dbReference type="NCBIfam" id="TIGR03814">
    <property type="entry name" value="Gln_ase"/>
    <property type="match status" value="1"/>
</dbReference>
<evidence type="ECO:0000313" key="7">
    <source>
        <dbReference type="EMBL" id="PWA13373.1"/>
    </source>
</evidence>
<dbReference type="OrthoDB" id="9788822at2"/>
<feature type="binding site" evidence="6">
    <location>
        <position position="161"/>
    </location>
    <ligand>
        <name>substrate</name>
    </ligand>
</feature>
<comment type="subunit">
    <text evidence="2 6">Homotetramer.</text>
</comment>
<keyword evidence="8" id="KW-1185">Reference proteome</keyword>
<dbReference type="InterPro" id="IPR012338">
    <property type="entry name" value="Beta-lactam/transpept-like"/>
</dbReference>
<dbReference type="HAMAP" id="MF_00313">
    <property type="entry name" value="Glutaminase"/>
    <property type="match status" value="1"/>
</dbReference>
<feature type="binding site" evidence="6">
    <location>
        <position position="168"/>
    </location>
    <ligand>
        <name>substrate</name>
    </ligand>
</feature>
<evidence type="ECO:0000256" key="5">
    <source>
        <dbReference type="ARBA" id="ARBA00049534"/>
    </source>
</evidence>
<dbReference type="FunFam" id="3.40.710.10:FF:000005">
    <property type="entry name" value="Glutaminase"/>
    <property type="match status" value="1"/>
</dbReference>
<comment type="catalytic activity">
    <reaction evidence="5 6">
        <text>L-glutamine + H2O = L-glutamate + NH4(+)</text>
        <dbReference type="Rhea" id="RHEA:15889"/>
        <dbReference type="ChEBI" id="CHEBI:15377"/>
        <dbReference type="ChEBI" id="CHEBI:28938"/>
        <dbReference type="ChEBI" id="CHEBI:29985"/>
        <dbReference type="ChEBI" id="CHEBI:58359"/>
        <dbReference type="EC" id="3.5.1.2"/>
    </reaction>
</comment>
<sequence length="308" mass="33527">MHCITDEELIALVDQARPFCKEGEVSDYIPALGKAEQSDLSIAVYTEDGCRSAGDVEKLFTLQSVSKILTLAIALCDLGVERVFEKVGMEPTGDPFNSISKLENNKPSKPLNPMINAGALTVTNLIKGNNNNDKLERILNLVRAMACNPKINYNSFVAESEYETAYLNRSLCYFLKAHKVIDCDVEQLLDIYTKQCAIELNCIDLSRIGFVLANNGVDPDTGETILPRKITRIVTTFMVTCGMYNESGEFAIKAGIPAKSGVSGALLSSVPGRMGIGVYGPALNEKGNSIAGTKLLEELSEKLQLNIF</sequence>
<accession>A0A2U1K8A6</accession>
<dbReference type="PANTHER" id="PTHR12544">
    <property type="entry name" value="GLUTAMINASE"/>
    <property type="match status" value="1"/>
</dbReference>
<feature type="binding site" evidence="6">
    <location>
        <position position="244"/>
    </location>
    <ligand>
        <name>substrate</name>
    </ligand>
</feature>
<gene>
    <name evidence="6 7" type="primary">glsA</name>
    <name evidence="7" type="ORF">DCC39_00325</name>
</gene>
<comment type="caution">
    <text evidence="7">The sequence shown here is derived from an EMBL/GenBank/DDBJ whole genome shotgun (WGS) entry which is preliminary data.</text>
</comment>
<reference evidence="7 8" key="1">
    <citation type="submission" date="2018-04" db="EMBL/GenBank/DDBJ databases">
        <title>Camelliibacillus theae gen. nov., sp. nov., isolated from Pu'er tea.</title>
        <authorList>
            <person name="Niu L."/>
        </authorList>
    </citation>
    <scope>NUCLEOTIDE SEQUENCE [LARGE SCALE GENOMIC DNA]</scope>
    <source>
        <strain evidence="7 8">T8</strain>
    </source>
</reference>
<dbReference type="EMBL" id="QCZG01000001">
    <property type="protein sequence ID" value="PWA13373.1"/>
    <property type="molecule type" value="Genomic_DNA"/>
</dbReference>
<keyword evidence="6" id="KW-0007">Acetylation</keyword>
<evidence type="ECO:0000256" key="6">
    <source>
        <dbReference type="HAMAP-Rule" id="MF_00313"/>
    </source>
</evidence>
<dbReference type="SUPFAM" id="SSF56601">
    <property type="entry name" value="beta-lactamase/transpeptidase-like"/>
    <property type="match status" value="1"/>
</dbReference>
<dbReference type="AlphaFoldDB" id="A0A2U1K8A6"/>
<feature type="binding site" evidence="6">
    <location>
        <position position="64"/>
    </location>
    <ligand>
        <name>substrate</name>
    </ligand>
</feature>
<dbReference type="Pfam" id="PF04960">
    <property type="entry name" value="Glutaminase"/>
    <property type="match status" value="1"/>
</dbReference>
<evidence type="ECO:0000256" key="3">
    <source>
        <dbReference type="ARBA" id="ARBA00012918"/>
    </source>
</evidence>